<sequence length="148" mass="16224">MTGEAQSPELIHVLMDLVSRPGTVKLDLRDGDRYVRLEHSDLMEVQNLAAGNAPGQVRPDVTVNINNSASAESAVYCTVTLDQVVNAVRVEHPESVGEAEKQFRVLEAESKQVHPSWDRVLGVLKWSLGFGKDVVLPILVLIGQMRGL</sequence>
<evidence type="ECO:0000313" key="2">
    <source>
        <dbReference type="EMBL" id="RIE08446.1"/>
    </source>
</evidence>
<comment type="caution">
    <text evidence="2">The sequence shown here is derived from an EMBL/GenBank/DDBJ whole genome shotgun (WGS) entry which is preliminary data.</text>
</comment>
<dbReference type="EMBL" id="QXIT01000123">
    <property type="protein sequence ID" value="RIE07228.1"/>
    <property type="molecule type" value="Genomic_DNA"/>
</dbReference>
<accession>A0A398D3T1</accession>
<evidence type="ECO:0000313" key="4">
    <source>
        <dbReference type="Proteomes" id="UP000266489"/>
    </source>
</evidence>
<reference evidence="3 4" key="1">
    <citation type="submission" date="2018-09" db="EMBL/GenBank/DDBJ databases">
        <title>Discovery and Ecogenomic Context for Candidatus Cryosericales, a Global Caldiserica Order Active in Thawing Permafrost.</title>
        <authorList>
            <person name="Martinez M.A."/>
            <person name="Woodcroft B.J."/>
            <person name="Ignacio Espinoza J.C."/>
            <person name="Zayed A."/>
            <person name="Singleton C.M."/>
            <person name="Boyd J."/>
            <person name="Li Y.-F."/>
            <person name="Purvine S."/>
            <person name="Maughan H."/>
            <person name="Hodgkins S.B."/>
            <person name="Anderson D."/>
            <person name="Sederholm M."/>
            <person name="Temperton B."/>
            <person name="Saleska S.R."/>
            <person name="Tyson G.W."/>
            <person name="Rich V.I."/>
        </authorList>
    </citation>
    <scope>NUCLEOTIDE SEQUENCE [LARGE SCALE GENOMIC DNA]</scope>
    <source>
        <strain evidence="2 4">SMC5</strain>
        <strain evidence="1 3">SMC6</strain>
    </source>
</reference>
<protein>
    <submittedName>
        <fullName evidence="2">Uncharacterized protein</fullName>
    </submittedName>
</protein>
<dbReference type="EMBL" id="QXIU01000200">
    <property type="protein sequence ID" value="RIE08446.1"/>
    <property type="molecule type" value="Genomic_DNA"/>
</dbReference>
<evidence type="ECO:0000313" key="3">
    <source>
        <dbReference type="Proteomes" id="UP000266260"/>
    </source>
</evidence>
<name>A0A398CYM4_9BACT</name>
<accession>A0A398CYM4</accession>
<organism evidence="2 4">
    <name type="scientific">Candidatus Cryosericum odellii</name>
    <dbReference type="NCBI Taxonomy" id="2290917"/>
    <lineage>
        <taxon>Bacteria</taxon>
        <taxon>Pseudomonadati</taxon>
        <taxon>Caldisericota/Cryosericota group</taxon>
        <taxon>Candidatus Cryosericota</taxon>
        <taxon>Candidatus Cryosericia</taxon>
        <taxon>Candidatus Cryosericales</taxon>
        <taxon>Candidatus Cryosericaceae</taxon>
        <taxon>Candidatus Cryosericum</taxon>
    </lineage>
</organism>
<proteinExistence type="predicted"/>
<keyword evidence="3" id="KW-1185">Reference proteome</keyword>
<dbReference type="Proteomes" id="UP000266260">
    <property type="component" value="Unassembled WGS sequence"/>
</dbReference>
<dbReference type="AlphaFoldDB" id="A0A398CYM4"/>
<gene>
    <name evidence="2" type="ORF">SMC5_08020</name>
    <name evidence="1" type="ORF">SMC6_07195</name>
</gene>
<dbReference type="RefSeq" id="WP_119120293.1">
    <property type="nucleotide sequence ID" value="NZ_QXIT01000123.1"/>
</dbReference>
<dbReference type="Proteomes" id="UP000266489">
    <property type="component" value="Unassembled WGS sequence"/>
</dbReference>
<evidence type="ECO:0000313" key="1">
    <source>
        <dbReference type="EMBL" id="RIE07228.1"/>
    </source>
</evidence>